<keyword evidence="1" id="KW-1133">Transmembrane helix</keyword>
<keyword evidence="1" id="KW-0472">Membrane</keyword>
<keyword evidence="1" id="KW-0812">Transmembrane</keyword>
<keyword evidence="3" id="KW-1185">Reference proteome</keyword>
<organism evidence="2 3">
    <name type="scientific">Acaulospora morrowiae</name>
    <dbReference type="NCBI Taxonomy" id="94023"/>
    <lineage>
        <taxon>Eukaryota</taxon>
        <taxon>Fungi</taxon>
        <taxon>Fungi incertae sedis</taxon>
        <taxon>Mucoromycota</taxon>
        <taxon>Glomeromycotina</taxon>
        <taxon>Glomeromycetes</taxon>
        <taxon>Diversisporales</taxon>
        <taxon>Acaulosporaceae</taxon>
        <taxon>Acaulospora</taxon>
    </lineage>
</organism>
<name>A0A9N9J2E6_9GLOM</name>
<evidence type="ECO:0000313" key="3">
    <source>
        <dbReference type="Proteomes" id="UP000789342"/>
    </source>
</evidence>
<gene>
    <name evidence="2" type="ORF">AMORRO_LOCUS15804</name>
</gene>
<accession>A0A9N9J2E6</accession>
<protein>
    <submittedName>
        <fullName evidence="2">17141_t:CDS:1</fullName>
    </submittedName>
</protein>
<dbReference type="OrthoDB" id="2470477at2759"/>
<evidence type="ECO:0000256" key="1">
    <source>
        <dbReference type="SAM" id="Phobius"/>
    </source>
</evidence>
<dbReference type="Proteomes" id="UP000789342">
    <property type="component" value="Unassembled WGS sequence"/>
</dbReference>
<feature type="transmembrane region" description="Helical" evidence="1">
    <location>
        <begin position="44"/>
        <end position="63"/>
    </location>
</feature>
<sequence length="72" mass="8497">DPNFLKISMACGRIEQWCTDNLPDLNDYNSKFSFVGLLSQENDMSLFVGFFLLTFIAYLLYYFNWEHLHMTG</sequence>
<dbReference type="EMBL" id="CAJVPV010039840">
    <property type="protein sequence ID" value="CAG8759200.1"/>
    <property type="molecule type" value="Genomic_DNA"/>
</dbReference>
<evidence type="ECO:0000313" key="2">
    <source>
        <dbReference type="EMBL" id="CAG8759200.1"/>
    </source>
</evidence>
<feature type="non-terminal residue" evidence="2">
    <location>
        <position position="72"/>
    </location>
</feature>
<comment type="caution">
    <text evidence="2">The sequence shown here is derived from an EMBL/GenBank/DDBJ whole genome shotgun (WGS) entry which is preliminary data.</text>
</comment>
<reference evidence="2" key="1">
    <citation type="submission" date="2021-06" db="EMBL/GenBank/DDBJ databases">
        <authorList>
            <person name="Kallberg Y."/>
            <person name="Tangrot J."/>
            <person name="Rosling A."/>
        </authorList>
    </citation>
    <scope>NUCLEOTIDE SEQUENCE</scope>
    <source>
        <strain evidence="2">CL551</strain>
    </source>
</reference>
<proteinExistence type="predicted"/>
<dbReference type="AlphaFoldDB" id="A0A9N9J2E6"/>